<evidence type="ECO:0000256" key="3">
    <source>
        <dbReference type="ARBA" id="ARBA00022576"/>
    </source>
</evidence>
<keyword evidence="7" id="KW-0028">Amino-acid biosynthesis</keyword>
<reference evidence="9 10" key="1">
    <citation type="submission" date="2018-05" db="EMBL/GenBank/DDBJ databases">
        <title>Genomic Encyclopedia of Type Strains, Phase III (KMG-III): the genomes of soil and plant-associated and newly described type strains.</title>
        <authorList>
            <person name="Whitman W."/>
        </authorList>
    </citation>
    <scope>NUCLEOTIDE SEQUENCE [LARGE SCALE GENOMIC DNA]</scope>
    <source>
        <strain evidence="9 10">CECT 5696</strain>
    </source>
</reference>
<evidence type="ECO:0000259" key="8">
    <source>
        <dbReference type="Pfam" id="PF00155"/>
    </source>
</evidence>
<evidence type="ECO:0000313" key="9">
    <source>
        <dbReference type="EMBL" id="PWW05537.1"/>
    </source>
</evidence>
<dbReference type="GO" id="GO:0004400">
    <property type="term" value="F:histidinol-phosphate transaminase activity"/>
    <property type="evidence" value="ECO:0007669"/>
    <property type="project" value="UniProtKB-UniRule"/>
</dbReference>
<keyword evidence="3 7" id="KW-0032">Aminotransferase</keyword>
<dbReference type="InterPro" id="IPR015422">
    <property type="entry name" value="PyrdxlP-dep_Trfase_small"/>
</dbReference>
<comment type="cofactor">
    <cofactor evidence="1 7">
        <name>pyridoxal 5'-phosphate</name>
        <dbReference type="ChEBI" id="CHEBI:597326"/>
    </cofactor>
</comment>
<dbReference type="Pfam" id="PF00155">
    <property type="entry name" value="Aminotran_1_2"/>
    <property type="match status" value="1"/>
</dbReference>
<keyword evidence="4 7" id="KW-0808">Transferase</keyword>
<organism evidence="9 10">
    <name type="scientific">Paenibacillus cellulosilyticus</name>
    <dbReference type="NCBI Taxonomy" id="375489"/>
    <lineage>
        <taxon>Bacteria</taxon>
        <taxon>Bacillati</taxon>
        <taxon>Bacillota</taxon>
        <taxon>Bacilli</taxon>
        <taxon>Bacillales</taxon>
        <taxon>Paenibacillaceae</taxon>
        <taxon>Paenibacillus</taxon>
    </lineage>
</organism>
<sequence length="366" mass="40582">MQPKSNIVHLPVYQPGKPVEDVKRELGLSEVIKLASNENPFGCSERAKEAVIYEISNNASIYPDGASVELTKKLADQLGVSTDSIIFGCGSDEVILMLTRAYLVPGDETIMADQTFSVYKHNAEVENARVIEVPLTDGKHDLPAMLSHVTDRTKLIWVCNPNNPTGTIVTKDEVDAFMKQVPSHVLVVLDEAYVEYVTDEAFPNGIELLSQYKNLIVLRTFSKIFGLASLRIGYGVGHPDVVRSINQVREPFNTSRVAQAAASAALDDAAFLNECRDRNTEGLNYLREQFERLGLHYFDAHGNFIMFDTKLPSGDVFNALLRKGIISRSGWGKYPTYIRITVGSREQNEKFIAALEQVLQEAAVLG</sequence>
<keyword evidence="6 7" id="KW-0368">Histidine biosynthesis</keyword>
<dbReference type="HAMAP" id="MF_01023">
    <property type="entry name" value="HisC_aminotrans_2"/>
    <property type="match status" value="1"/>
</dbReference>
<dbReference type="SUPFAM" id="SSF53383">
    <property type="entry name" value="PLP-dependent transferases"/>
    <property type="match status" value="1"/>
</dbReference>
<dbReference type="EMBL" id="QGTQ01000004">
    <property type="protein sequence ID" value="PWW05537.1"/>
    <property type="molecule type" value="Genomic_DNA"/>
</dbReference>
<keyword evidence="10" id="KW-1185">Reference proteome</keyword>
<dbReference type="Proteomes" id="UP000246635">
    <property type="component" value="Unassembled WGS sequence"/>
</dbReference>
<evidence type="ECO:0000256" key="1">
    <source>
        <dbReference type="ARBA" id="ARBA00001933"/>
    </source>
</evidence>
<dbReference type="InterPro" id="IPR005861">
    <property type="entry name" value="HisP_aminotrans"/>
</dbReference>
<comment type="pathway">
    <text evidence="7">Amino-acid biosynthesis; L-histidine biosynthesis; L-histidine from 5-phospho-alpha-D-ribose 1-diphosphate: step 7/9.</text>
</comment>
<dbReference type="UniPathway" id="UPA00031">
    <property type="reaction ID" value="UER00012"/>
</dbReference>
<comment type="subunit">
    <text evidence="2 7">Homodimer.</text>
</comment>
<dbReference type="OrthoDB" id="9813612at2"/>
<name>A0A2V2YVT1_9BACL</name>
<keyword evidence="5 7" id="KW-0663">Pyridoxal phosphate</keyword>
<feature type="modified residue" description="N6-(pyridoxal phosphate)lysine" evidence="7">
    <location>
        <position position="223"/>
    </location>
</feature>
<comment type="caution">
    <text evidence="9">The sequence shown here is derived from an EMBL/GenBank/DDBJ whole genome shotgun (WGS) entry which is preliminary data.</text>
</comment>
<evidence type="ECO:0000256" key="6">
    <source>
        <dbReference type="ARBA" id="ARBA00023102"/>
    </source>
</evidence>
<dbReference type="GO" id="GO:0030170">
    <property type="term" value="F:pyridoxal phosphate binding"/>
    <property type="evidence" value="ECO:0007669"/>
    <property type="project" value="InterPro"/>
</dbReference>
<dbReference type="RefSeq" id="WP_110043377.1">
    <property type="nucleotide sequence ID" value="NZ_CP054612.1"/>
</dbReference>
<evidence type="ECO:0000256" key="5">
    <source>
        <dbReference type="ARBA" id="ARBA00022898"/>
    </source>
</evidence>
<dbReference type="Gene3D" id="3.40.640.10">
    <property type="entry name" value="Type I PLP-dependent aspartate aminotransferase-like (Major domain)"/>
    <property type="match status" value="1"/>
</dbReference>
<accession>A0A2V2YVT1</accession>
<feature type="domain" description="Aminotransferase class I/classII large" evidence="8">
    <location>
        <begin position="30"/>
        <end position="355"/>
    </location>
</feature>
<dbReference type="EC" id="2.6.1.9" evidence="7"/>
<dbReference type="NCBIfam" id="TIGR01141">
    <property type="entry name" value="hisC"/>
    <property type="match status" value="1"/>
</dbReference>
<comment type="catalytic activity">
    <reaction evidence="7">
        <text>L-histidinol phosphate + 2-oxoglutarate = 3-(imidazol-4-yl)-2-oxopropyl phosphate + L-glutamate</text>
        <dbReference type="Rhea" id="RHEA:23744"/>
        <dbReference type="ChEBI" id="CHEBI:16810"/>
        <dbReference type="ChEBI" id="CHEBI:29985"/>
        <dbReference type="ChEBI" id="CHEBI:57766"/>
        <dbReference type="ChEBI" id="CHEBI:57980"/>
        <dbReference type="EC" id="2.6.1.9"/>
    </reaction>
</comment>
<evidence type="ECO:0000256" key="4">
    <source>
        <dbReference type="ARBA" id="ARBA00022679"/>
    </source>
</evidence>
<protein>
    <recommendedName>
        <fullName evidence="7">Histidinol-phosphate aminotransferase</fullName>
        <ecNumber evidence="7">2.6.1.9</ecNumber>
    </recommendedName>
    <alternativeName>
        <fullName evidence="7">Imidazole acetol-phosphate transaminase</fullName>
    </alternativeName>
</protein>
<evidence type="ECO:0000313" key="10">
    <source>
        <dbReference type="Proteomes" id="UP000246635"/>
    </source>
</evidence>
<dbReference type="GO" id="GO:0000105">
    <property type="term" value="P:L-histidine biosynthetic process"/>
    <property type="evidence" value="ECO:0007669"/>
    <property type="project" value="UniProtKB-UniRule"/>
</dbReference>
<dbReference type="InterPro" id="IPR050106">
    <property type="entry name" value="HistidinolP_aminotransfase"/>
</dbReference>
<dbReference type="InterPro" id="IPR004839">
    <property type="entry name" value="Aminotransferase_I/II_large"/>
</dbReference>
<evidence type="ECO:0000256" key="2">
    <source>
        <dbReference type="ARBA" id="ARBA00011738"/>
    </source>
</evidence>
<dbReference type="CDD" id="cd00609">
    <property type="entry name" value="AAT_like"/>
    <property type="match status" value="1"/>
</dbReference>
<dbReference type="InterPro" id="IPR015424">
    <property type="entry name" value="PyrdxlP-dep_Trfase"/>
</dbReference>
<dbReference type="AlphaFoldDB" id="A0A2V2YVT1"/>
<dbReference type="PANTHER" id="PTHR43643:SF3">
    <property type="entry name" value="HISTIDINOL-PHOSPHATE AMINOTRANSFERASE"/>
    <property type="match status" value="1"/>
</dbReference>
<proteinExistence type="inferred from homology"/>
<evidence type="ECO:0000256" key="7">
    <source>
        <dbReference type="HAMAP-Rule" id="MF_01023"/>
    </source>
</evidence>
<dbReference type="Gene3D" id="3.90.1150.10">
    <property type="entry name" value="Aspartate Aminotransferase, domain 1"/>
    <property type="match status" value="1"/>
</dbReference>
<gene>
    <name evidence="7" type="primary">hisC</name>
    <name evidence="9" type="ORF">DFQ01_10497</name>
</gene>
<dbReference type="InterPro" id="IPR015421">
    <property type="entry name" value="PyrdxlP-dep_Trfase_major"/>
</dbReference>
<comment type="similarity">
    <text evidence="7">Belongs to the class-II pyridoxal-phosphate-dependent aminotransferase family. Histidinol-phosphate aminotransferase subfamily.</text>
</comment>
<dbReference type="PANTHER" id="PTHR43643">
    <property type="entry name" value="HISTIDINOL-PHOSPHATE AMINOTRANSFERASE 2"/>
    <property type="match status" value="1"/>
</dbReference>